<dbReference type="InterPro" id="IPR036116">
    <property type="entry name" value="FN3_sf"/>
</dbReference>
<dbReference type="InterPro" id="IPR026906">
    <property type="entry name" value="LRR_5"/>
</dbReference>
<dbReference type="InterPro" id="IPR003961">
    <property type="entry name" value="FN3_dom"/>
</dbReference>
<dbReference type="SMART" id="SM00060">
    <property type="entry name" value="FN3"/>
    <property type="match status" value="2"/>
</dbReference>
<dbReference type="EMBL" id="DXAV01000047">
    <property type="protein sequence ID" value="HIZ91554.1"/>
    <property type="molecule type" value="Genomic_DNA"/>
</dbReference>
<proteinExistence type="predicted"/>
<dbReference type="PANTHER" id="PTHR45661:SF3">
    <property type="entry name" value="IG-LIKE DOMAIN-CONTAINING PROTEIN"/>
    <property type="match status" value="1"/>
</dbReference>
<feature type="domain" description="Fibronectin type-III" evidence="1">
    <location>
        <begin position="34"/>
        <end position="127"/>
    </location>
</feature>
<dbReference type="CDD" id="cd00063">
    <property type="entry name" value="FN3"/>
    <property type="match status" value="1"/>
</dbReference>
<dbReference type="InterPro" id="IPR053139">
    <property type="entry name" value="Surface_bspA-like"/>
</dbReference>
<protein>
    <submittedName>
        <fullName evidence="2">Leucine-rich repeat protein</fullName>
    </submittedName>
</protein>
<comment type="caution">
    <text evidence="2">The sequence shown here is derived from an EMBL/GenBank/DDBJ whole genome shotgun (WGS) entry which is preliminary data.</text>
</comment>
<dbReference type="InterPro" id="IPR032675">
    <property type="entry name" value="LRR_dom_sf"/>
</dbReference>
<evidence type="ECO:0000313" key="3">
    <source>
        <dbReference type="Proteomes" id="UP000824108"/>
    </source>
</evidence>
<dbReference type="PROSITE" id="PS51257">
    <property type="entry name" value="PROKAR_LIPOPROTEIN"/>
    <property type="match status" value="1"/>
</dbReference>
<dbReference type="Gene3D" id="3.80.10.10">
    <property type="entry name" value="Ribonuclease Inhibitor"/>
    <property type="match status" value="1"/>
</dbReference>
<dbReference type="Proteomes" id="UP000824108">
    <property type="component" value="Unassembled WGS sequence"/>
</dbReference>
<name>A0A9D2GYF6_9BACE</name>
<organism evidence="2 3">
    <name type="scientific">Candidatus Bacteroides merdavium</name>
    <dbReference type="NCBI Taxonomy" id="2838472"/>
    <lineage>
        <taxon>Bacteria</taxon>
        <taxon>Pseudomonadati</taxon>
        <taxon>Bacteroidota</taxon>
        <taxon>Bacteroidia</taxon>
        <taxon>Bacteroidales</taxon>
        <taxon>Bacteroidaceae</taxon>
        <taxon>Bacteroides</taxon>
    </lineage>
</organism>
<sequence>MTSRLQTYHRIILLLALVLTIACREDENPTSLPPTLTLNEAEAITRTTAQLSGEVIPNGDGTVRWIRFRYGSTAEMSEEVSCPAEELKATASLNGLKPGTTYHYCLEAGNDQSQVRSEVLTFTTQPNVVPAISELTMLNQGPLSITLEYTILDDGGEDITATGFYYYKQGENDQQQISLQATGADRLSARISGLQRETDYCIQAYAANSIGETRSEVYHFRTGQAVILTQAGTLSEAIDENEKYQFPSLNIAGPLNGTDIRYLREIMGTDINGNETPGRLQVLNLNDASIVSGGMSYDGQRYTADDIVSRGMFAHCLWLQELTLPAGTTAVEENAFENCPSLSILRFLSQLEEFAPSVGCSGLTAFEVPSTNPAFSSADGILFNKDMTTLIWYPEGKADPTYQVPPTVTAIGEYAFRNSRLQGIDLLASITEIGQGSFTASSLESVVLPDAVSLIPNGCFQGCTELASLTLGTKTSYLSEYWLDGCSSLQHLYVKATDFPPVCHAEAFVGAEPLFESCVLHVPSGCKSIYRNHRVWGQFKTIVEDNF</sequence>
<evidence type="ECO:0000313" key="2">
    <source>
        <dbReference type="EMBL" id="HIZ91554.1"/>
    </source>
</evidence>
<dbReference type="PANTHER" id="PTHR45661">
    <property type="entry name" value="SURFACE ANTIGEN"/>
    <property type="match status" value="1"/>
</dbReference>
<evidence type="ECO:0000259" key="1">
    <source>
        <dbReference type="PROSITE" id="PS50853"/>
    </source>
</evidence>
<dbReference type="AlphaFoldDB" id="A0A9D2GYF6"/>
<reference evidence="2" key="2">
    <citation type="submission" date="2021-04" db="EMBL/GenBank/DDBJ databases">
        <authorList>
            <person name="Gilroy R."/>
        </authorList>
    </citation>
    <scope>NUCLEOTIDE SEQUENCE</scope>
    <source>
        <strain evidence="2">CHK118-2852</strain>
    </source>
</reference>
<dbReference type="SUPFAM" id="SSF49265">
    <property type="entry name" value="Fibronectin type III"/>
    <property type="match status" value="1"/>
</dbReference>
<feature type="domain" description="Fibronectin type-III" evidence="1">
    <location>
        <begin position="131"/>
        <end position="225"/>
    </location>
</feature>
<dbReference type="Pfam" id="PF13306">
    <property type="entry name" value="LRR_5"/>
    <property type="match status" value="2"/>
</dbReference>
<dbReference type="Gene3D" id="2.60.40.10">
    <property type="entry name" value="Immunoglobulins"/>
    <property type="match status" value="2"/>
</dbReference>
<dbReference type="PROSITE" id="PS50853">
    <property type="entry name" value="FN3"/>
    <property type="match status" value="2"/>
</dbReference>
<dbReference type="SUPFAM" id="SSF52058">
    <property type="entry name" value="L domain-like"/>
    <property type="match status" value="1"/>
</dbReference>
<accession>A0A9D2GYF6</accession>
<gene>
    <name evidence="2" type="ORF">H9807_05500</name>
</gene>
<dbReference type="InterPro" id="IPR013783">
    <property type="entry name" value="Ig-like_fold"/>
</dbReference>
<reference evidence="2" key="1">
    <citation type="journal article" date="2021" name="PeerJ">
        <title>Extensive microbial diversity within the chicken gut microbiome revealed by metagenomics and culture.</title>
        <authorList>
            <person name="Gilroy R."/>
            <person name="Ravi A."/>
            <person name="Getino M."/>
            <person name="Pursley I."/>
            <person name="Horton D.L."/>
            <person name="Alikhan N.F."/>
            <person name="Baker D."/>
            <person name="Gharbi K."/>
            <person name="Hall N."/>
            <person name="Watson M."/>
            <person name="Adriaenssens E.M."/>
            <person name="Foster-Nyarko E."/>
            <person name="Jarju S."/>
            <person name="Secka A."/>
            <person name="Antonio M."/>
            <person name="Oren A."/>
            <person name="Chaudhuri R.R."/>
            <person name="La Ragione R."/>
            <person name="Hildebrand F."/>
            <person name="Pallen M.J."/>
        </authorList>
    </citation>
    <scope>NUCLEOTIDE SEQUENCE</scope>
    <source>
        <strain evidence="2">CHK118-2852</strain>
    </source>
</reference>